<proteinExistence type="predicted"/>
<dbReference type="PANTHER" id="PTHR36482:SF7">
    <property type="entry name" value="OS04G0308500 PROTEIN"/>
    <property type="match status" value="1"/>
</dbReference>
<feature type="region of interest" description="Disordered" evidence="1">
    <location>
        <begin position="1"/>
        <end position="20"/>
    </location>
</feature>
<protein>
    <submittedName>
        <fullName evidence="2">Uncharacterized protein</fullName>
    </submittedName>
</protein>
<evidence type="ECO:0000256" key="1">
    <source>
        <dbReference type="SAM" id="MobiDB-lite"/>
    </source>
</evidence>
<dbReference type="Proteomes" id="UP001229421">
    <property type="component" value="Unassembled WGS sequence"/>
</dbReference>
<gene>
    <name evidence="2" type="ORF">QVD17_40905</name>
</gene>
<accession>A0AAD8NB14</accession>
<keyword evidence="3" id="KW-1185">Reference proteome</keyword>
<name>A0AAD8NB14_TARER</name>
<dbReference type="PANTHER" id="PTHR36482">
    <property type="entry name" value="OSJNBA0024J22.15 PROTEIN"/>
    <property type="match status" value="1"/>
</dbReference>
<dbReference type="AlphaFoldDB" id="A0AAD8NB14"/>
<dbReference type="InterPro" id="IPR053085">
    <property type="entry name" value="Jasmonate-induced_protein"/>
</dbReference>
<comment type="caution">
    <text evidence="2">The sequence shown here is derived from an EMBL/GenBank/DDBJ whole genome shotgun (WGS) entry which is preliminary data.</text>
</comment>
<sequence length="120" mass="13603">MANGARFYTPKSQRSQDPRGSAAAVVYRGKYADNAFCDRMIMWSIPWQRFTQDNAAYCEINEVGHFNGAVWDEVYNKIPYAGRESTANWKECRTKVTVESDTSPIYKAICTRVSTVVTSV</sequence>
<reference evidence="2" key="1">
    <citation type="journal article" date="2023" name="bioRxiv">
        <title>Improved chromosome-level genome assembly for marigold (Tagetes erecta).</title>
        <authorList>
            <person name="Jiang F."/>
            <person name="Yuan L."/>
            <person name="Wang S."/>
            <person name="Wang H."/>
            <person name="Xu D."/>
            <person name="Wang A."/>
            <person name="Fan W."/>
        </authorList>
    </citation>
    <scope>NUCLEOTIDE SEQUENCE</scope>
    <source>
        <strain evidence="2">WSJ</strain>
        <tissue evidence="2">Leaf</tissue>
    </source>
</reference>
<organism evidence="2 3">
    <name type="scientific">Tagetes erecta</name>
    <name type="common">African marigold</name>
    <dbReference type="NCBI Taxonomy" id="13708"/>
    <lineage>
        <taxon>Eukaryota</taxon>
        <taxon>Viridiplantae</taxon>
        <taxon>Streptophyta</taxon>
        <taxon>Embryophyta</taxon>
        <taxon>Tracheophyta</taxon>
        <taxon>Spermatophyta</taxon>
        <taxon>Magnoliopsida</taxon>
        <taxon>eudicotyledons</taxon>
        <taxon>Gunneridae</taxon>
        <taxon>Pentapetalae</taxon>
        <taxon>asterids</taxon>
        <taxon>campanulids</taxon>
        <taxon>Asterales</taxon>
        <taxon>Asteraceae</taxon>
        <taxon>Asteroideae</taxon>
        <taxon>Heliantheae alliance</taxon>
        <taxon>Tageteae</taxon>
        <taxon>Tagetes</taxon>
    </lineage>
</organism>
<dbReference type="EMBL" id="JAUHHV010000011">
    <property type="protein sequence ID" value="KAK1408825.1"/>
    <property type="molecule type" value="Genomic_DNA"/>
</dbReference>
<evidence type="ECO:0000313" key="2">
    <source>
        <dbReference type="EMBL" id="KAK1408825.1"/>
    </source>
</evidence>
<evidence type="ECO:0000313" key="3">
    <source>
        <dbReference type="Proteomes" id="UP001229421"/>
    </source>
</evidence>